<protein>
    <submittedName>
        <fullName evidence="2">Uncharacterized protein</fullName>
    </submittedName>
</protein>
<feature type="transmembrane region" description="Helical" evidence="1">
    <location>
        <begin position="54"/>
        <end position="76"/>
    </location>
</feature>
<keyword evidence="1" id="KW-1133">Transmembrane helix</keyword>
<name>A0A6C0DAT2_9ZZZZ</name>
<accession>A0A6C0DAT2</accession>
<keyword evidence="1" id="KW-0812">Transmembrane</keyword>
<sequence>METSYNSKQNCCFYSSTIFLVNSIVAFWFDYYLYSFFFFLLVITSLVVHSNNNIYTNIMDKISILFIVFYGGWLFYKKCLLPIDIKRIGLMITIVSTFLITIYLYYFGYINRQYCFCEDNEIANQYHSFLHLVSSFGHILIILL</sequence>
<evidence type="ECO:0000313" key="2">
    <source>
        <dbReference type="EMBL" id="QHT13978.1"/>
    </source>
</evidence>
<feature type="transmembrane region" description="Helical" evidence="1">
    <location>
        <begin position="88"/>
        <end position="106"/>
    </location>
</feature>
<reference evidence="2" key="1">
    <citation type="journal article" date="2020" name="Nature">
        <title>Giant virus diversity and host interactions through global metagenomics.</title>
        <authorList>
            <person name="Schulz F."/>
            <person name="Roux S."/>
            <person name="Paez-Espino D."/>
            <person name="Jungbluth S."/>
            <person name="Walsh D.A."/>
            <person name="Denef V.J."/>
            <person name="McMahon K.D."/>
            <person name="Konstantinidis K.T."/>
            <person name="Eloe-Fadrosh E.A."/>
            <person name="Kyrpides N.C."/>
            <person name="Woyke T."/>
        </authorList>
    </citation>
    <scope>NUCLEOTIDE SEQUENCE</scope>
    <source>
        <strain evidence="2">GVMAG-M-3300023174-134</strain>
    </source>
</reference>
<keyword evidence="1" id="KW-0472">Membrane</keyword>
<feature type="transmembrane region" description="Helical" evidence="1">
    <location>
        <begin position="12"/>
        <end position="34"/>
    </location>
</feature>
<organism evidence="2">
    <name type="scientific">viral metagenome</name>
    <dbReference type="NCBI Taxonomy" id="1070528"/>
    <lineage>
        <taxon>unclassified sequences</taxon>
        <taxon>metagenomes</taxon>
        <taxon>organismal metagenomes</taxon>
    </lineage>
</organism>
<proteinExistence type="predicted"/>
<dbReference type="EMBL" id="MN739578">
    <property type="protein sequence ID" value="QHT13978.1"/>
    <property type="molecule type" value="Genomic_DNA"/>
</dbReference>
<evidence type="ECO:0000256" key="1">
    <source>
        <dbReference type="SAM" id="Phobius"/>
    </source>
</evidence>
<dbReference type="AlphaFoldDB" id="A0A6C0DAT2"/>